<dbReference type="AlphaFoldDB" id="A0A6G9ID58"/>
<sequence length="108" mass="12424">MALVKVIKRLLLGGFAVCVLLTIERIFYATSSYYPTFFTHKISFIDISPEVALPSDVLCPNQGAEFITKSNATFVRCGFFIYSGMYEIVDYDEYKQKYANTFLFNRNQ</sequence>
<dbReference type="InParanoid" id="A0A6G9ID58"/>
<organism evidence="1 2">
    <name type="scientific">Zophobihabitans entericus</name>
    <dbReference type="NCBI Taxonomy" id="1635327"/>
    <lineage>
        <taxon>Bacteria</taxon>
        <taxon>Pseudomonadati</taxon>
        <taxon>Pseudomonadota</taxon>
        <taxon>Gammaproteobacteria</taxon>
        <taxon>Orbales</taxon>
        <taxon>Orbaceae</taxon>
        <taxon>Zophobihabitans</taxon>
    </lineage>
</organism>
<proteinExistence type="predicted"/>
<name>A0A6G9ID58_9GAMM</name>
<evidence type="ECO:0000313" key="1">
    <source>
        <dbReference type="EMBL" id="QIQ22165.1"/>
    </source>
</evidence>
<accession>A0A6G9ID58</accession>
<protein>
    <submittedName>
        <fullName evidence="1">Uncharacterized protein</fullName>
    </submittedName>
</protein>
<reference evidence="1 2" key="1">
    <citation type="submission" date="2020-03" db="EMBL/GenBank/DDBJ databases">
        <title>Complete genome sequence of Orbus sp. IPMB12 (BCRC 80908).</title>
        <authorList>
            <person name="Lo W.-S."/>
            <person name="Chang T.-H."/>
            <person name="Kuo C.-H."/>
        </authorList>
    </citation>
    <scope>NUCLEOTIDE SEQUENCE [LARGE SCALE GENOMIC DNA]</scope>
    <source>
        <strain evidence="1 2">IPMB12</strain>
    </source>
</reference>
<evidence type="ECO:0000313" key="2">
    <source>
        <dbReference type="Proteomes" id="UP000501168"/>
    </source>
</evidence>
<keyword evidence="2" id="KW-1185">Reference proteome</keyword>
<dbReference type="KEGG" id="orb:IPMB12_10995"/>
<dbReference type="Proteomes" id="UP000501168">
    <property type="component" value="Chromosome"/>
</dbReference>
<dbReference type="EMBL" id="CP050253">
    <property type="protein sequence ID" value="QIQ22165.1"/>
    <property type="molecule type" value="Genomic_DNA"/>
</dbReference>
<gene>
    <name evidence="1" type="ORF">IPMB12_10995</name>
</gene>
<dbReference type="RefSeq" id="WP_166917462.1">
    <property type="nucleotide sequence ID" value="NZ_CP050253.1"/>
</dbReference>